<keyword evidence="3" id="KW-1185">Reference proteome</keyword>
<dbReference type="Proteomes" id="UP000319596">
    <property type="component" value="Segment"/>
</dbReference>
<evidence type="ECO:0000313" key="3">
    <source>
        <dbReference type="Proteomes" id="UP000319596"/>
    </source>
</evidence>
<sequence length="40" mass="4523">MNDLLLLAAEQASRETSWPDVVLIFGFFAVVAFIAWLVLR</sequence>
<proteinExistence type="predicted"/>
<keyword evidence="1" id="KW-0472">Membrane</keyword>
<name>A0A514U0Z4_9CAUD</name>
<keyword evidence="1" id="KW-0812">Transmembrane</keyword>
<dbReference type="RefSeq" id="YP_010649093.1">
    <property type="nucleotide sequence ID" value="NC_070764.1"/>
</dbReference>
<dbReference type="KEGG" id="vg:77924611"/>
<organism evidence="2 3">
    <name type="scientific">Gordonia phage Phendrix</name>
    <dbReference type="NCBI Taxonomy" id="2593335"/>
    <lineage>
        <taxon>Viruses</taxon>
        <taxon>Duplodnaviria</taxon>
        <taxon>Heunggongvirae</taxon>
        <taxon>Uroviricota</taxon>
        <taxon>Caudoviricetes</taxon>
        <taxon>Godonkavirus</taxon>
        <taxon>Godonkavirus phendrix</taxon>
    </lineage>
</organism>
<dbReference type="GeneID" id="77924611"/>
<gene>
    <name evidence="2" type="primary">49</name>
    <name evidence="2" type="ORF">SEA_PHENDRIX_49</name>
</gene>
<keyword evidence="1" id="KW-1133">Transmembrane helix</keyword>
<accession>A0A514U0Z4</accession>
<evidence type="ECO:0000256" key="1">
    <source>
        <dbReference type="SAM" id="Phobius"/>
    </source>
</evidence>
<reference evidence="2 3" key="1">
    <citation type="submission" date="2019-06" db="EMBL/GenBank/DDBJ databases">
        <authorList>
            <person name="Burns M.A."/>
            <person name="Hill G.C."/>
            <person name="Wesley B.E."/>
            <person name="Womack T.V."/>
            <person name="Krukonis G.P."/>
            <person name="Delesalle V.A."/>
            <person name="Garlena R.A."/>
            <person name="Russell D.A."/>
            <person name="Pope W.H."/>
            <person name="Jacobs-Sera D."/>
            <person name="Hatfull G.F."/>
        </authorList>
    </citation>
    <scope>NUCLEOTIDE SEQUENCE [LARGE SCALE GENOMIC DNA]</scope>
</reference>
<protein>
    <submittedName>
        <fullName evidence="2">Uncharacterized protein</fullName>
    </submittedName>
</protein>
<feature type="transmembrane region" description="Helical" evidence="1">
    <location>
        <begin position="20"/>
        <end position="39"/>
    </location>
</feature>
<evidence type="ECO:0000313" key="2">
    <source>
        <dbReference type="EMBL" id="QDK02597.1"/>
    </source>
</evidence>
<dbReference type="EMBL" id="MN096369">
    <property type="protein sequence ID" value="QDK02597.1"/>
    <property type="molecule type" value="Genomic_DNA"/>
</dbReference>